<feature type="signal peptide" evidence="1">
    <location>
        <begin position="1"/>
        <end position="19"/>
    </location>
</feature>
<dbReference type="Proteomes" id="UP000828390">
    <property type="component" value="Unassembled WGS sequence"/>
</dbReference>
<feature type="chain" id="PRO_5038526609" description="Galectin" evidence="1">
    <location>
        <begin position="20"/>
        <end position="184"/>
    </location>
</feature>
<comment type="caution">
    <text evidence="2">The sequence shown here is derived from an EMBL/GenBank/DDBJ whole genome shotgun (WGS) entry which is preliminary data.</text>
</comment>
<dbReference type="Gene3D" id="2.60.120.260">
    <property type="entry name" value="Galactose-binding domain-like"/>
    <property type="match status" value="1"/>
</dbReference>
<protein>
    <recommendedName>
        <fullName evidence="4">Galectin</fullName>
    </recommendedName>
</protein>
<evidence type="ECO:0000313" key="2">
    <source>
        <dbReference type="EMBL" id="KAH3863189.1"/>
    </source>
</evidence>
<dbReference type="EMBL" id="JAIWYP010000002">
    <property type="protein sequence ID" value="KAH3863189.1"/>
    <property type="molecule type" value="Genomic_DNA"/>
</dbReference>
<name>A0A9D4RCH6_DREPO</name>
<evidence type="ECO:0008006" key="4">
    <source>
        <dbReference type="Google" id="ProtNLM"/>
    </source>
</evidence>
<evidence type="ECO:0000256" key="1">
    <source>
        <dbReference type="SAM" id="SignalP"/>
    </source>
</evidence>
<dbReference type="AlphaFoldDB" id="A0A9D4RCH6"/>
<proteinExistence type="predicted"/>
<gene>
    <name evidence="2" type="ORF">DPMN_026169</name>
</gene>
<dbReference type="SUPFAM" id="SSF49785">
    <property type="entry name" value="Galactose-binding domain-like"/>
    <property type="match status" value="1"/>
</dbReference>
<keyword evidence="3" id="KW-1185">Reference proteome</keyword>
<sequence length="184" mass="20270">MILITSVLVLAVVLSECSGRAINSVPKQLMINCMSRVHSPTFKDRLHFRPNAEDQATIWLFDGEELKINFALSSNAILEVVDVRYSNDGDDDVLSVGLNGKELGQFKTSSLSGWGNLWDYFQSSGPIGGQQSLEAGSHSLSLKVEASDKYGVEIDYIRISVHGSKVENLQNEHFMCVHNPGDPE</sequence>
<accession>A0A9D4RCH6</accession>
<reference evidence="2" key="1">
    <citation type="journal article" date="2019" name="bioRxiv">
        <title>The Genome of the Zebra Mussel, Dreissena polymorpha: A Resource for Invasive Species Research.</title>
        <authorList>
            <person name="McCartney M.A."/>
            <person name="Auch B."/>
            <person name="Kono T."/>
            <person name="Mallez S."/>
            <person name="Zhang Y."/>
            <person name="Obille A."/>
            <person name="Becker A."/>
            <person name="Abrahante J.E."/>
            <person name="Garbe J."/>
            <person name="Badalamenti J.P."/>
            <person name="Herman A."/>
            <person name="Mangelson H."/>
            <person name="Liachko I."/>
            <person name="Sullivan S."/>
            <person name="Sone E.D."/>
            <person name="Koren S."/>
            <person name="Silverstein K.A.T."/>
            <person name="Beckman K.B."/>
            <person name="Gohl D.M."/>
        </authorList>
    </citation>
    <scope>NUCLEOTIDE SEQUENCE</scope>
    <source>
        <strain evidence="2">Duluth1</strain>
        <tissue evidence="2">Whole animal</tissue>
    </source>
</reference>
<dbReference type="InterPro" id="IPR008979">
    <property type="entry name" value="Galactose-bd-like_sf"/>
</dbReference>
<organism evidence="2 3">
    <name type="scientific">Dreissena polymorpha</name>
    <name type="common">Zebra mussel</name>
    <name type="synonym">Mytilus polymorpha</name>
    <dbReference type="NCBI Taxonomy" id="45954"/>
    <lineage>
        <taxon>Eukaryota</taxon>
        <taxon>Metazoa</taxon>
        <taxon>Spiralia</taxon>
        <taxon>Lophotrochozoa</taxon>
        <taxon>Mollusca</taxon>
        <taxon>Bivalvia</taxon>
        <taxon>Autobranchia</taxon>
        <taxon>Heteroconchia</taxon>
        <taxon>Euheterodonta</taxon>
        <taxon>Imparidentia</taxon>
        <taxon>Neoheterodontei</taxon>
        <taxon>Myida</taxon>
        <taxon>Dreissenoidea</taxon>
        <taxon>Dreissenidae</taxon>
        <taxon>Dreissena</taxon>
    </lineage>
</organism>
<evidence type="ECO:0000313" key="3">
    <source>
        <dbReference type="Proteomes" id="UP000828390"/>
    </source>
</evidence>
<reference evidence="2" key="2">
    <citation type="submission" date="2020-11" db="EMBL/GenBank/DDBJ databases">
        <authorList>
            <person name="McCartney M.A."/>
            <person name="Auch B."/>
            <person name="Kono T."/>
            <person name="Mallez S."/>
            <person name="Becker A."/>
            <person name="Gohl D.M."/>
            <person name="Silverstein K.A.T."/>
            <person name="Koren S."/>
            <person name="Bechman K.B."/>
            <person name="Herman A."/>
            <person name="Abrahante J.E."/>
            <person name="Garbe J."/>
        </authorList>
    </citation>
    <scope>NUCLEOTIDE SEQUENCE</scope>
    <source>
        <strain evidence="2">Duluth1</strain>
        <tissue evidence="2">Whole animal</tissue>
    </source>
</reference>
<keyword evidence="1" id="KW-0732">Signal</keyword>